<comment type="caution">
    <text evidence="1">The sequence shown here is derived from an EMBL/GenBank/DDBJ whole genome shotgun (WGS) entry which is preliminary data.</text>
</comment>
<dbReference type="AlphaFoldDB" id="A0AAV3RE32"/>
<evidence type="ECO:0000313" key="1">
    <source>
        <dbReference type="EMBL" id="GAA0173951.1"/>
    </source>
</evidence>
<evidence type="ECO:0000313" key="2">
    <source>
        <dbReference type="Proteomes" id="UP001454036"/>
    </source>
</evidence>
<dbReference type="EMBL" id="BAABME010008842">
    <property type="protein sequence ID" value="GAA0173951.1"/>
    <property type="molecule type" value="Genomic_DNA"/>
</dbReference>
<protein>
    <submittedName>
        <fullName evidence="1">Uncharacterized protein</fullName>
    </submittedName>
</protein>
<accession>A0AAV3RE32</accession>
<gene>
    <name evidence="1" type="ORF">LIER_27446</name>
</gene>
<name>A0AAV3RE32_LITER</name>
<keyword evidence="2" id="KW-1185">Reference proteome</keyword>
<sequence>MPFPLMSEPDRKVWKVSSSGKFEVRSAYKLVCKLERDQSGRPSSSRGAVGGQCFHLWHPNPSRTRLCIVQLHSSSLMSMSVPFSSV</sequence>
<reference evidence="1 2" key="1">
    <citation type="submission" date="2024-01" db="EMBL/GenBank/DDBJ databases">
        <title>The complete chloroplast genome sequence of Lithospermum erythrorhizon: insights into the phylogenetic relationship among Boraginaceae species and the maternal lineages of purple gromwells.</title>
        <authorList>
            <person name="Okada T."/>
            <person name="Watanabe K."/>
        </authorList>
    </citation>
    <scope>NUCLEOTIDE SEQUENCE [LARGE SCALE GENOMIC DNA]</scope>
</reference>
<proteinExistence type="predicted"/>
<organism evidence="1 2">
    <name type="scientific">Lithospermum erythrorhizon</name>
    <name type="common">Purple gromwell</name>
    <name type="synonym">Lithospermum officinale var. erythrorhizon</name>
    <dbReference type="NCBI Taxonomy" id="34254"/>
    <lineage>
        <taxon>Eukaryota</taxon>
        <taxon>Viridiplantae</taxon>
        <taxon>Streptophyta</taxon>
        <taxon>Embryophyta</taxon>
        <taxon>Tracheophyta</taxon>
        <taxon>Spermatophyta</taxon>
        <taxon>Magnoliopsida</taxon>
        <taxon>eudicotyledons</taxon>
        <taxon>Gunneridae</taxon>
        <taxon>Pentapetalae</taxon>
        <taxon>asterids</taxon>
        <taxon>lamiids</taxon>
        <taxon>Boraginales</taxon>
        <taxon>Boraginaceae</taxon>
        <taxon>Boraginoideae</taxon>
        <taxon>Lithospermeae</taxon>
        <taxon>Lithospermum</taxon>
    </lineage>
</organism>
<dbReference type="Proteomes" id="UP001454036">
    <property type="component" value="Unassembled WGS sequence"/>
</dbReference>